<proteinExistence type="predicted"/>
<dbReference type="AlphaFoldDB" id="A0AAV9LKL5"/>
<accession>A0AAV9LKL5</accession>
<protein>
    <submittedName>
        <fullName evidence="2">Uncharacterized protein</fullName>
    </submittedName>
</protein>
<organism evidence="2 3">
    <name type="scientific">Solanum pinnatisectum</name>
    <name type="common">tansyleaf nightshade</name>
    <dbReference type="NCBI Taxonomy" id="50273"/>
    <lineage>
        <taxon>Eukaryota</taxon>
        <taxon>Viridiplantae</taxon>
        <taxon>Streptophyta</taxon>
        <taxon>Embryophyta</taxon>
        <taxon>Tracheophyta</taxon>
        <taxon>Spermatophyta</taxon>
        <taxon>Magnoliopsida</taxon>
        <taxon>eudicotyledons</taxon>
        <taxon>Gunneridae</taxon>
        <taxon>Pentapetalae</taxon>
        <taxon>asterids</taxon>
        <taxon>lamiids</taxon>
        <taxon>Solanales</taxon>
        <taxon>Solanaceae</taxon>
        <taxon>Solanoideae</taxon>
        <taxon>Solaneae</taxon>
        <taxon>Solanum</taxon>
    </lineage>
</organism>
<feature type="region of interest" description="Disordered" evidence="1">
    <location>
        <begin position="1"/>
        <end position="66"/>
    </location>
</feature>
<evidence type="ECO:0000313" key="3">
    <source>
        <dbReference type="Proteomes" id="UP001311915"/>
    </source>
</evidence>
<dbReference type="EMBL" id="JAWPEI010000005">
    <property type="protein sequence ID" value="KAK4725822.1"/>
    <property type="molecule type" value="Genomic_DNA"/>
</dbReference>
<keyword evidence="3" id="KW-1185">Reference proteome</keyword>
<gene>
    <name evidence="2" type="ORF">R3W88_030739</name>
</gene>
<name>A0AAV9LKL5_9SOLN</name>
<reference evidence="2 3" key="1">
    <citation type="submission" date="2023-10" db="EMBL/GenBank/DDBJ databases">
        <title>Genome-Wide Identification Analysis in wild type Solanum Pinnatisectum Reveals Some Genes Defensing Phytophthora Infestans.</title>
        <authorList>
            <person name="Sun C."/>
        </authorList>
    </citation>
    <scope>NUCLEOTIDE SEQUENCE [LARGE SCALE GENOMIC DNA]</scope>
    <source>
        <strain evidence="2">LQN</strain>
        <tissue evidence="2">Leaf</tissue>
    </source>
</reference>
<evidence type="ECO:0000256" key="1">
    <source>
        <dbReference type="SAM" id="MobiDB-lite"/>
    </source>
</evidence>
<feature type="compositionally biased region" description="Polar residues" evidence="1">
    <location>
        <begin position="18"/>
        <end position="32"/>
    </location>
</feature>
<comment type="caution">
    <text evidence="2">The sequence shown here is derived from an EMBL/GenBank/DDBJ whole genome shotgun (WGS) entry which is preliminary data.</text>
</comment>
<evidence type="ECO:0000313" key="2">
    <source>
        <dbReference type="EMBL" id="KAK4725822.1"/>
    </source>
</evidence>
<dbReference type="Proteomes" id="UP001311915">
    <property type="component" value="Unassembled WGS sequence"/>
</dbReference>
<sequence length="66" mass="7088">MTDSTALKRQNLDGVVSETPSSQKYETSVTPTRTEDSKNGSDLPPLSPEKSKNGSGPEKANYELTS</sequence>